<dbReference type="RefSeq" id="WP_012242691.1">
    <property type="nucleotide sequence ID" value="NC_010163.1"/>
</dbReference>
<organism evidence="1 2">
    <name type="scientific">Acholeplasma laidlawii (strain PG-8A)</name>
    <dbReference type="NCBI Taxonomy" id="441768"/>
    <lineage>
        <taxon>Bacteria</taxon>
        <taxon>Bacillati</taxon>
        <taxon>Mycoplasmatota</taxon>
        <taxon>Mollicutes</taxon>
        <taxon>Acholeplasmatales</taxon>
        <taxon>Acholeplasmataceae</taxon>
        <taxon>Acholeplasma</taxon>
    </lineage>
</organism>
<dbReference type="GeneID" id="92877464"/>
<dbReference type="KEGG" id="acl:ACL_0744"/>
<reference evidence="1 2" key="1">
    <citation type="journal article" date="2011" name="J. Bacteriol.">
        <title>Complete genome and proteome of Acholeplasma laidlawii.</title>
        <authorList>
            <person name="Lazarev V.N."/>
            <person name="Levitskii S.A."/>
            <person name="Basovskii Y.I."/>
            <person name="Chukin M.M."/>
            <person name="Akopian T.A."/>
            <person name="Vereshchagin V.V."/>
            <person name="Kostrjukova E.S."/>
            <person name="Kovaleva G.Y."/>
            <person name="Kazanov M.D."/>
            <person name="Malko D.B."/>
            <person name="Vitreschak A.G."/>
            <person name="Sernova N.V."/>
            <person name="Gelfand M.S."/>
            <person name="Demina I.A."/>
            <person name="Serebryakova M.V."/>
            <person name="Galyamina M.A."/>
            <person name="Vtyurin N.N."/>
            <person name="Rogov S.I."/>
            <person name="Alexeev D.G."/>
            <person name="Ladygina V.G."/>
            <person name="Govorun V.M."/>
        </authorList>
    </citation>
    <scope>NUCLEOTIDE SEQUENCE [LARGE SCALE GENOMIC DNA]</scope>
    <source>
        <strain evidence="1 2">PG-8A</strain>
    </source>
</reference>
<keyword evidence="2" id="KW-1185">Reference proteome</keyword>
<accession>A9NG80</accession>
<sequence>MDNHTLLRLTNSGYLEGETWEFAYEYFNKAWDYVLDNLVKSFK</sequence>
<dbReference type="STRING" id="441768.ACL_0744"/>
<evidence type="ECO:0000313" key="2">
    <source>
        <dbReference type="Proteomes" id="UP000008558"/>
    </source>
</evidence>
<dbReference type="AlphaFoldDB" id="A9NG80"/>
<evidence type="ECO:0000313" key="1">
    <source>
        <dbReference type="EMBL" id="ABX81360.1"/>
    </source>
</evidence>
<gene>
    <name evidence="1" type="ordered locus">ACL_0744</name>
</gene>
<dbReference type="Proteomes" id="UP000008558">
    <property type="component" value="Chromosome"/>
</dbReference>
<dbReference type="HOGENOM" id="CLU_3228130_0_0_14"/>
<proteinExistence type="predicted"/>
<dbReference type="EMBL" id="CP000896">
    <property type="protein sequence ID" value="ABX81360.1"/>
    <property type="molecule type" value="Genomic_DNA"/>
</dbReference>
<name>A9NG80_ACHLI</name>
<protein>
    <submittedName>
        <fullName evidence="1">Uncharacterized protein</fullName>
    </submittedName>
</protein>